<dbReference type="EnsemblPlants" id="Pp3c14_19700V3.1">
    <property type="protein sequence ID" value="Pp3c14_19700V3.1"/>
    <property type="gene ID" value="Pp3c14_19700"/>
</dbReference>
<dbReference type="CDD" id="cd00201">
    <property type="entry name" value="WW"/>
    <property type="match status" value="1"/>
</dbReference>
<evidence type="ECO:0000313" key="6">
    <source>
        <dbReference type="EnsemblPlants" id="Pp3c14_19700V3.1"/>
    </source>
</evidence>
<reference evidence="6" key="3">
    <citation type="submission" date="2020-12" db="UniProtKB">
        <authorList>
            <consortium name="EnsemblPlants"/>
        </authorList>
    </citation>
    <scope>IDENTIFICATION</scope>
</reference>
<evidence type="ECO:0000256" key="3">
    <source>
        <dbReference type="SAM" id="MobiDB-lite"/>
    </source>
</evidence>
<protein>
    <recommendedName>
        <fullName evidence="4">WW domain-containing protein</fullName>
    </recommendedName>
</protein>
<dbReference type="InterPro" id="IPR001202">
    <property type="entry name" value="WW_dom"/>
</dbReference>
<dbReference type="AlphaFoldDB" id="A0A2K1JJ29"/>
<dbReference type="PANTHER" id="PTHR14791">
    <property type="entry name" value="BOMB/KIRA PROTEINS"/>
    <property type="match status" value="1"/>
</dbReference>
<dbReference type="PaxDb" id="3218-PP1S34_117V6.1"/>
<feature type="compositionally biased region" description="Low complexity" evidence="3">
    <location>
        <begin position="270"/>
        <end position="297"/>
    </location>
</feature>
<gene>
    <name evidence="6" type="primary">LOC112291068</name>
    <name evidence="5" type="ORF">PHYPA_018739</name>
</gene>
<keyword evidence="7" id="KW-1185">Reference proteome</keyword>
<evidence type="ECO:0000259" key="4">
    <source>
        <dbReference type="PROSITE" id="PS50020"/>
    </source>
</evidence>
<dbReference type="PANTHER" id="PTHR14791:SF42">
    <property type="entry name" value="F16L1.2 PROTEIN"/>
    <property type="match status" value="1"/>
</dbReference>
<accession>A0A2K1JJ29</accession>
<dbReference type="Gramene" id="Pp3c14_19700V3.1">
    <property type="protein sequence ID" value="Pp3c14_19700V3.1"/>
    <property type="gene ID" value="Pp3c14_19700"/>
</dbReference>
<dbReference type="GO" id="GO:0005737">
    <property type="term" value="C:cytoplasm"/>
    <property type="evidence" value="ECO:0007669"/>
    <property type="project" value="UniProtKB-SubCell"/>
</dbReference>
<evidence type="ECO:0000256" key="1">
    <source>
        <dbReference type="ARBA" id="ARBA00004496"/>
    </source>
</evidence>
<evidence type="ECO:0000313" key="5">
    <source>
        <dbReference type="EMBL" id="PNR41336.1"/>
    </source>
</evidence>
<dbReference type="PROSITE" id="PS50020">
    <property type="entry name" value="WW_DOMAIN_2"/>
    <property type="match status" value="1"/>
</dbReference>
<dbReference type="InterPro" id="IPR036020">
    <property type="entry name" value="WW_dom_sf"/>
</dbReference>
<dbReference type="Proteomes" id="UP000006727">
    <property type="component" value="Chromosome 14"/>
</dbReference>
<feature type="compositionally biased region" description="Low complexity" evidence="3">
    <location>
        <begin position="156"/>
        <end position="166"/>
    </location>
</feature>
<evidence type="ECO:0000256" key="2">
    <source>
        <dbReference type="ARBA" id="ARBA00022490"/>
    </source>
</evidence>
<dbReference type="InterPro" id="IPR051105">
    <property type="entry name" value="WWC/KIBRA_Hippo_Reg"/>
</dbReference>
<dbReference type="SUPFAM" id="SSF51045">
    <property type="entry name" value="WW domain"/>
    <property type="match status" value="1"/>
</dbReference>
<reference evidence="5 7" key="1">
    <citation type="journal article" date="2008" name="Science">
        <title>The Physcomitrella genome reveals evolutionary insights into the conquest of land by plants.</title>
        <authorList>
            <person name="Rensing S."/>
            <person name="Lang D."/>
            <person name="Zimmer A."/>
            <person name="Terry A."/>
            <person name="Salamov A."/>
            <person name="Shapiro H."/>
            <person name="Nishiyama T."/>
            <person name="Perroud P.-F."/>
            <person name="Lindquist E."/>
            <person name="Kamisugi Y."/>
            <person name="Tanahashi T."/>
            <person name="Sakakibara K."/>
            <person name="Fujita T."/>
            <person name="Oishi K."/>
            <person name="Shin-I T."/>
            <person name="Kuroki Y."/>
            <person name="Toyoda A."/>
            <person name="Suzuki Y."/>
            <person name="Hashimoto A."/>
            <person name="Yamaguchi K."/>
            <person name="Sugano A."/>
            <person name="Kohara Y."/>
            <person name="Fujiyama A."/>
            <person name="Anterola A."/>
            <person name="Aoki S."/>
            <person name="Ashton N."/>
            <person name="Barbazuk W.B."/>
            <person name="Barker E."/>
            <person name="Bennetzen J."/>
            <person name="Bezanilla M."/>
            <person name="Blankenship R."/>
            <person name="Cho S.H."/>
            <person name="Dutcher S."/>
            <person name="Estelle M."/>
            <person name="Fawcett J.A."/>
            <person name="Gundlach H."/>
            <person name="Hanada K."/>
            <person name="Heyl A."/>
            <person name="Hicks K.A."/>
            <person name="Hugh J."/>
            <person name="Lohr M."/>
            <person name="Mayer K."/>
            <person name="Melkozernov A."/>
            <person name="Murata T."/>
            <person name="Nelson D."/>
            <person name="Pils B."/>
            <person name="Prigge M."/>
            <person name="Reiss B."/>
            <person name="Renner T."/>
            <person name="Rombauts S."/>
            <person name="Rushton P."/>
            <person name="Sanderfoot A."/>
            <person name="Schween G."/>
            <person name="Shiu S.-H."/>
            <person name="Stueber K."/>
            <person name="Theodoulou F.L."/>
            <person name="Tu H."/>
            <person name="Van de Peer Y."/>
            <person name="Verrier P.J."/>
            <person name="Waters E."/>
            <person name="Wood A."/>
            <person name="Yang L."/>
            <person name="Cove D."/>
            <person name="Cuming A."/>
            <person name="Hasebe M."/>
            <person name="Lucas S."/>
            <person name="Mishler D.B."/>
            <person name="Reski R."/>
            <person name="Grigoriev I."/>
            <person name="Quatrano R.S."/>
            <person name="Boore J.L."/>
        </authorList>
    </citation>
    <scope>NUCLEOTIDE SEQUENCE [LARGE SCALE GENOMIC DNA]</scope>
    <source>
        <strain evidence="6 7">cv. Gransden 2004</strain>
    </source>
</reference>
<feature type="domain" description="WW" evidence="4">
    <location>
        <begin position="93"/>
        <end position="127"/>
    </location>
</feature>
<proteinExistence type="predicted"/>
<sequence length="319" mass="34836">MAVAMEVSWRGSELGSPVLEVKKKRAWGADAQKLMQLMMGQLPSEGAKQAAEPSVTLDLLGKADPPSSGEVKLESSCLAPTSPEFLELDPSEEPLPSVWEKCLDLKTGKLYYVNKCSGVSSYDDPRMRSSTELPLAHEFLGSKQSETLRQECFKASSSSSSGSPRNSSRHQRGSQLLPFSARKQQWNLQLDDRRVTLSNRNSPELADEPESHLELDLNLAAGGASSASRRYQQQTVCTMEMIQNALQRTESITNLVKREFLSTQQHKRSSSFSSLNSSRSEALGASPSTSSSSSTSSRTAHRAGPVDESRQSFKLSTTG</sequence>
<dbReference type="EMBL" id="ABEU02000014">
    <property type="protein sequence ID" value="PNR41336.1"/>
    <property type="molecule type" value="Genomic_DNA"/>
</dbReference>
<name>A0A2K1JJ29_PHYPA</name>
<organism evidence="5">
    <name type="scientific">Physcomitrium patens</name>
    <name type="common">Spreading-leaved earth moss</name>
    <name type="synonym">Physcomitrella patens</name>
    <dbReference type="NCBI Taxonomy" id="3218"/>
    <lineage>
        <taxon>Eukaryota</taxon>
        <taxon>Viridiplantae</taxon>
        <taxon>Streptophyta</taxon>
        <taxon>Embryophyta</taxon>
        <taxon>Bryophyta</taxon>
        <taxon>Bryophytina</taxon>
        <taxon>Bryopsida</taxon>
        <taxon>Funariidae</taxon>
        <taxon>Funariales</taxon>
        <taxon>Funariaceae</taxon>
        <taxon>Physcomitrium</taxon>
    </lineage>
</organism>
<evidence type="ECO:0000313" key="7">
    <source>
        <dbReference type="Proteomes" id="UP000006727"/>
    </source>
</evidence>
<reference evidence="5 7" key="2">
    <citation type="journal article" date="2018" name="Plant J.">
        <title>The Physcomitrella patens chromosome-scale assembly reveals moss genome structure and evolution.</title>
        <authorList>
            <person name="Lang D."/>
            <person name="Ullrich K.K."/>
            <person name="Murat F."/>
            <person name="Fuchs J."/>
            <person name="Jenkins J."/>
            <person name="Haas F.B."/>
            <person name="Piednoel M."/>
            <person name="Gundlach H."/>
            <person name="Van Bel M."/>
            <person name="Meyberg R."/>
            <person name="Vives C."/>
            <person name="Morata J."/>
            <person name="Symeonidi A."/>
            <person name="Hiss M."/>
            <person name="Muchero W."/>
            <person name="Kamisugi Y."/>
            <person name="Saleh O."/>
            <person name="Blanc G."/>
            <person name="Decker E.L."/>
            <person name="van Gessel N."/>
            <person name="Grimwood J."/>
            <person name="Hayes R.D."/>
            <person name="Graham S.W."/>
            <person name="Gunter L.E."/>
            <person name="McDaniel S.F."/>
            <person name="Hoernstein S.N.W."/>
            <person name="Larsson A."/>
            <person name="Li F.W."/>
            <person name="Perroud P.F."/>
            <person name="Phillips J."/>
            <person name="Ranjan P."/>
            <person name="Rokshar D.S."/>
            <person name="Rothfels C.J."/>
            <person name="Schneider L."/>
            <person name="Shu S."/>
            <person name="Stevenson D.W."/>
            <person name="Thummler F."/>
            <person name="Tillich M."/>
            <person name="Villarreal Aguilar J.C."/>
            <person name="Widiez T."/>
            <person name="Wong G.K."/>
            <person name="Wymore A."/>
            <person name="Zhang Y."/>
            <person name="Zimmer A.D."/>
            <person name="Quatrano R.S."/>
            <person name="Mayer K.F.X."/>
            <person name="Goodstein D."/>
            <person name="Casacuberta J.M."/>
            <person name="Vandepoele K."/>
            <person name="Reski R."/>
            <person name="Cuming A.C."/>
            <person name="Tuskan G.A."/>
            <person name="Maumus F."/>
            <person name="Salse J."/>
            <person name="Schmutz J."/>
            <person name="Rensing S.A."/>
        </authorList>
    </citation>
    <scope>NUCLEOTIDE SEQUENCE [LARGE SCALE GENOMIC DNA]</scope>
    <source>
        <strain evidence="6 7">cv. Gransden 2004</strain>
    </source>
</reference>
<comment type="subcellular location">
    <subcellularLocation>
        <location evidence="1">Cytoplasm</location>
    </subcellularLocation>
</comment>
<feature type="region of interest" description="Disordered" evidence="3">
    <location>
        <begin position="151"/>
        <end position="173"/>
    </location>
</feature>
<feature type="region of interest" description="Disordered" evidence="3">
    <location>
        <begin position="263"/>
        <end position="319"/>
    </location>
</feature>
<keyword evidence="2" id="KW-0963">Cytoplasm</keyword>
<dbReference type="PROSITE" id="PS01159">
    <property type="entry name" value="WW_DOMAIN_1"/>
    <property type="match status" value="1"/>
</dbReference>
<dbReference type="SMART" id="SM00456">
    <property type="entry name" value="WW"/>
    <property type="match status" value="1"/>
</dbReference>
<dbReference type="Gene3D" id="2.20.70.10">
    <property type="match status" value="1"/>
</dbReference>